<dbReference type="CDD" id="cd02966">
    <property type="entry name" value="TlpA_like_family"/>
    <property type="match status" value="1"/>
</dbReference>
<dbReference type="Proteomes" id="UP000077013">
    <property type="component" value="Unassembled WGS sequence"/>
</dbReference>
<reference evidence="2 3" key="1">
    <citation type="submission" date="2016-02" db="EMBL/GenBank/DDBJ databases">
        <title>Ulvibacter sp. LPB0005, isolated from Thais luteostoma.</title>
        <authorList>
            <person name="Shin S.-K."/>
            <person name="Yi H."/>
        </authorList>
    </citation>
    <scope>NUCLEOTIDE SEQUENCE [LARGE SCALE GENOMIC DNA]</scope>
    <source>
        <strain evidence="2 3">LPB0005</strain>
    </source>
</reference>
<dbReference type="InterPro" id="IPR050553">
    <property type="entry name" value="Thioredoxin_ResA/DsbE_sf"/>
</dbReference>
<dbReference type="InterPro" id="IPR000866">
    <property type="entry name" value="AhpC/TSA"/>
</dbReference>
<dbReference type="GO" id="GO:0016209">
    <property type="term" value="F:antioxidant activity"/>
    <property type="evidence" value="ECO:0007669"/>
    <property type="project" value="InterPro"/>
</dbReference>
<dbReference type="AlphaFoldDB" id="A0A167KBS1"/>
<dbReference type="InterPro" id="IPR013766">
    <property type="entry name" value="Thioredoxin_domain"/>
</dbReference>
<dbReference type="PROSITE" id="PS51257">
    <property type="entry name" value="PROKAR_LIPOPROTEIN"/>
    <property type="match status" value="1"/>
</dbReference>
<gene>
    <name evidence="2" type="ORF">ULVI_00820</name>
</gene>
<feature type="domain" description="Thioredoxin" evidence="1">
    <location>
        <begin position="22"/>
        <end position="180"/>
    </location>
</feature>
<dbReference type="STRING" id="1763537.ULVI_00820"/>
<dbReference type="RefSeq" id="WP_068588509.1">
    <property type="nucleotide sequence ID" value="NZ_LRXL01000004.1"/>
</dbReference>
<name>A0A167KBS1_9FLAO</name>
<protein>
    <submittedName>
        <fullName evidence="2">Thioredoxin</fullName>
    </submittedName>
</protein>
<evidence type="ECO:0000313" key="3">
    <source>
        <dbReference type="Proteomes" id="UP000077013"/>
    </source>
</evidence>
<dbReference type="PROSITE" id="PS51352">
    <property type="entry name" value="THIOREDOXIN_2"/>
    <property type="match status" value="1"/>
</dbReference>
<dbReference type="OrthoDB" id="9815205at2"/>
<sequence length="180" mass="20660">MKYVYILVSILTLSACKDSTKSDLGKEVVSEISEATSGAISEERIPFLSYSELEPLLQKKNDTTYVVNFWATWCKPCIAELPYFEKINKSYSEKKVKVILVSLDFPKKVESQVLPFIKKNKLQSHIVLLDDPDANSWIPKVDETWSGAIPATLIYKNDSRKFYEKSFTYDELENEIQSIL</sequence>
<organism evidence="2 3">
    <name type="scientific">Cochleicola gelatinilyticus</name>
    <dbReference type="NCBI Taxonomy" id="1763537"/>
    <lineage>
        <taxon>Bacteria</taxon>
        <taxon>Pseudomonadati</taxon>
        <taxon>Bacteroidota</taxon>
        <taxon>Flavobacteriia</taxon>
        <taxon>Flavobacteriales</taxon>
        <taxon>Flavobacteriaceae</taxon>
        <taxon>Cochleicola</taxon>
    </lineage>
</organism>
<dbReference type="EMBL" id="LRXL01000004">
    <property type="protein sequence ID" value="OAB81700.1"/>
    <property type="molecule type" value="Genomic_DNA"/>
</dbReference>
<evidence type="ECO:0000313" key="2">
    <source>
        <dbReference type="EMBL" id="OAB81700.1"/>
    </source>
</evidence>
<comment type="caution">
    <text evidence="2">The sequence shown here is derived from an EMBL/GenBank/DDBJ whole genome shotgun (WGS) entry which is preliminary data.</text>
</comment>
<dbReference type="SUPFAM" id="SSF52833">
    <property type="entry name" value="Thioredoxin-like"/>
    <property type="match status" value="1"/>
</dbReference>
<evidence type="ECO:0000259" key="1">
    <source>
        <dbReference type="PROSITE" id="PS51352"/>
    </source>
</evidence>
<dbReference type="InterPro" id="IPR036249">
    <property type="entry name" value="Thioredoxin-like_sf"/>
</dbReference>
<proteinExistence type="predicted"/>
<accession>A0A167KBS1</accession>
<keyword evidence="3" id="KW-1185">Reference proteome</keyword>
<dbReference type="GO" id="GO:0016491">
    <property type="term" value="F:oxidoreductase activity"/>
    <property type="evidence" value="ECO:0007669"/>
    <property type="project" value="InterPro"/>
</dbReference>
<dbReference type="Pfam" id="PF00578">
    <property type="entry name" value="AhpC-TSA"/>
    <property type="match status" value="1"/>
</dbReference>
<dbReference type="PANTHER" id="PTHR42852">
    <property type="entry name" value="THIOL:DISULFIDE INTERCHANGE PROTEIN DSBE"/>
    <property type="match status" value="1"/>
</dbReference>
<dbReference type="PANTHER" id="PTHR42852:SF17">
    <property type="entry name" value="THIOREDOXIN-LIKE PROTEIN HI_1115"/>
    <property type="match status" value="1"/>
</dbReference>
<dbReference type="Gene3D" id="3.40.30.10">
    <property type="entry name" value="Glutaredoxin"/>
    <property type="match status" value="1"/>
</dbReference>